<keyword evidence="17" id="KW-1185">Reference proteome</keyword>
<dbReference type="Pfam" id="PF00734">
    <property type="entry name" value="CBM_1"/>
    <property type="match status" value="1"/>
</dbReference>
<dbReference type="PANTHER" id="PTHR31736:SF19">
    <property type="entry name" value="PECTIN LYASE SUPERFAMILY PROTEIN-RELATED"/>
    <property type="match status" value="1"/>
</dbReference>
<accession>A0AAD4HUH4</accession>
<dbReference type="SMART" id="SM00236">
    <property type="entry name" value="fCBD"/>
    <property type="match status" value="1"/>
</dbReference>
<dbReference type="InterPro" id="IPR011050">
    <property type="entry name" value="Pectin_lyase_fold/virulence"/>
</dbReference>
<dbReference type="SUPFAM" id="SSF57180">
    <property type="entry name" value="Cellulose-binding domain"/>
    <property type="match status" value="1"/>
</dbReference>
<comment type="subcellular location">
    <subcellularLocation>
        <location evidence="1">Secreted</location>
    </subcellularLocation>
</comment>
<dbReference type="GO" id="GO:0071555">
    <property type="term" value="P:cell wall organization"/>
    <property type="evidence" value="ECO:0007669"/>
    <property type="project" value="UniProtKB-KW"/>
</dbReference>
<keyword evidence="6" id="KW-1015">Disulfide bond</keyword>
<dbReference type="InterPro" id="IPR012334">
    <property type="entry name" value="Pectin_lyas_fold"/>
</dbReference>
<dbReference type="Proteomes" id="UP001197093">
    <property type="component" value="Unassembled WGS sequence"/>
</dbReference>
<evidence type="ECO:0000256" key="1">
    <source>
        <dbReference type="ARBA" id="ARBA00004613"/>
    </source>
</evidence>
<evidence type="ECO:0000256" key="8">
    <source>
        <dbReference type="ARBA" id="ARBA00023277"/>
    </source>
</evidence>
<evidence type="ECO:0000256" key="6">
    <source>
        <dbReference type="ARBA" id="ARBA00023157"/>
    </source>
</evidence>
<evidence type="ECO:0000259" key="15">
    <source>
        <dbReference type="PROSITE" id="PS51164"/>
    </source>
</evidence>
<dbReference type="GO" id="GO:0000272">
    <property type="term" value="P:polysaccharide catabolic process"/>
    <property type="evidence" value="ECO:0007669"/>
    <property type="project" value="UniProtKB-KW"/>
</dbReference>
<sequence length="516" mass="53530">MKHFSSLLLAAAGLSLVEPWAQAQLSGRVGPTTNRAAKAAKKMCNIMNYGGVASATTDNSAALTAAWNACKGGGEVYIPSGSYGLSSWVTLSGGSGVSINLEGVIYRITSATAGGTMIGITSTTDFEFYSGNSKGAIQGYGYLLNAKGANSGPRLVRLTKVTNFSFHDIALVDAPEFFLVMDTCANGEVYNSIIRGGSEGGLDGIDVWGQNIWIHDIEVTNKDECVTVKSPAHNILVESIYCNWSGGSAMGSLGANTDISDIYYRNVYSQNCNQMYMIKSWGGSGTVKNVKLENFWGHSNAYSLDLNAYWTSMTQAAGSGVSYQNITFSAWKGTNANGAQRGSVQVLCPSGVPCTGITIQDVNIWTESGSIEKEVCQNAYGTGACLKGGSGGTYTTTVTRTTTSNYAIQTMPNEIKAWGLGTAIPIPAIPTSFFPGLRPISALMAASGSANNNNGGGSVSTTPAANPAPTTTKASSGSGGVQSQYGQCGGSGYSGPTACAAPYACSTANAYYAQCL</sequence>
<evidence type="ECO:0000256" key="14">
    <source>
        <dbReference type="SAM" id="SignalP"/>
    </source>
</evidence>
<feature type="domain" description="CBM1" evidence="15">
    <location>
        <begin position="480"/>
        <end position="516"/>
    </location>
</feature>
<keyword evidence="8" id="KW-0119">Carbohydrate metabolism</keyword>
<dbReference type="PROSITE" id="PS00562">
    <property type="entry name" value="CBM1_1"/>
    <property type="match status" value="1"/>
</dbReference>
<evidence type="ECO:0000313" key="17">
    <source>
        <dbReference type="Proteomes" id="UP001197093"/>
    </source>
</evidence>
<keyword evidence="3" id="KW-0964">Secreted</keyword>
<dbReference type="AlphaFoldDB" id="A0AAD4HUH4"/>
<evidence type="ECO:0000313" key="16">
    <source>
        <dbReference type="EMBL" id="KAG7284342.1"/>
    </source>
</evidence>
<feature type="signal peptide" evidence="14">
    <location>
        <begin position="1"/>
        <end position="23"/>
    </location>
</feature>
<dbReference type="InterPro" id="IPR035971">
    <property type="entry name" value="CBD_sf"/>
</dbReference>
<dbReference type="GO" id="GO:0030248">
    <property type="term" value="F:cellulose binding"/>
    <property type="evidence" value="ECO:0007669"/>
    <property type="project" value="InterPro"/>
</dbReference>
<dbReference type="GO" id="GO:0046576">
    <property type="term" value="F:rhamnogalacturonan alpha-L-rhamnopyranosyl-(1-&gt;4)-alpha-D-galactopyranosyluronide lyase activity"/>
    <property type="evidence" value="ECO:0007669"/>
    <property type="project" value="UniProtKB-ARBA"/>
</dbReference>
<keyword evidence="5 12" id="KW-0378">Hydrolase</keyword>
<keyword evidence="11" id="KW-0624">Polysaccharide degradation</keyword>
<name>A0AAD4HUH4_9PEZI</name>
<proteinExistence type="inferred from homology"/>
<keyword evidence="7" id="KW-0325">Glycoprotein</keyword>
<evidence type="ECO:0000256" key="13">
    <source>
        <dbReference type="SAM" id="MobiDB-lite"/>
    </source>
</evidence>
<dbReference type="SUPFAM" id="SSF51126">
    <property type="entry name" value="Pectin lyase-like"/>
    <property type="match status" value="1"/>
</dbReference>
<protein>
    <recommendedName>
        <fullName evidence="15">CBM1 domain-containing protein</fullName>
    </recommendedName>
</protein>
<keyword evidence="9 12" id="KW-0326">Glycosidase</keyword>
<dbReference type="GO" id="GO:0005576">
    <property type="term" value="C:extracellular region"/>
    <property type="evidence" value="ECO:0007669"/>
    <property type="project" value="UniProtKB-SubCell"/>
</dbReference>
<dbReference type="InterPro" id="IPR000254">
    <property type="entry name" value="CBD"/>
</dbReference>
<reference evidence="16" key="1">
    <citation type="submission" date="2023-02" db="EMBL/GenBank/DDBJ databases">
        <authorList>
            <person name="Palmer J.M."/>
        </authorList>
    </citation>
    <scope>NUCLEOTIDE SEQUENCE</scope>
    <source>
        <strain evidence="16">FW57</strain>
    </source>
</reference>
<feature type="chain" id="PRO_5041963329" description="CBM1 domain-containing protein" evidence="14">
    <location>
        <begin position="24"/>
        <end position="516"/>
    </location>
</feature>
<evidence type="ECO:0000256" key="3">
    <source>
        <dbReference type="ARBA" id="ARBA00022525"/>
    </source>
</evidence>
<evidence type="ECO:0000256" key="10">
    <source>
        <dbReference type="ARBA" id="ARBA00023316"/>
    </source>
</evidence>
<evidence type="ECO:0000256" key="9">
    <source>
        <dbReference type="ARBA" id="ARBA00023295"/>
    </source>
</evidence>
<feature type="region of interest" description="Disordered" evidence="13">
    <location>
        <begin position="452"/>
        <end position="481"/>
    </location>
</feature>
<keyword evidence="4 14" id="KW-0732">Signal</keyword>
<evidence type="ECO:0000256" key="5">
    <source>
        <dbReference type="ARBA" id="ARBA00022801"/>
    </source>
</evidence>
<dbReference type="EMBL" id="JAHCVI010000006">
    <property type="protein sequence ID" value="KAG7284342.1"/>
    <property type="molecule type" value="Genomic_DNA"/>
</dbReference>
<gene>
    <name evidence="16" type="ORF">NEMBOFW57_010715</name>
</gene>
<dbReference type="Gene3D" id="2.160.20.10">
    <property type="entry name" value="Single-stranded right-handed beta-helix, Pectin lyase-like"/>
    <property type="match status" value="1"/>
</dbReference>
<dbReference type="GO" id="GO:0004650">
    <property type="term" value="F:polygalacturonase activity"/>
    <property type="evidence" value="ECO:0007669"/>
    <property type="project" value="InterPro"/>
</dbReference>
<evidence type="ECO:0000256" key="11">
    <source>
        <dbReference type="ARBA" id="ARBA00023326"/>
    </source>
</evidence>
<keyword evidence="10" id="KW-0961">Cell wall biogenesis/degradation</keyword>
<dbReference type="InterPro" id="IPR000743">
    <property type="entry name" value="Glyco_hydro_28"/>
</dbReference>
<comment type="similarity">
    <text evidence="2 12">Belongs to the glycosyl hydrolase 28 family.</text>
</comment>
<dbReference type="PANTHER" id="PTHR31736">
    <property type="match status" value="1"/>
</dbReference>
<feature type="compositionally biased region" description="Low complexity" evidence="13">
    <location>
        <begin position="461"/>
        <end position="481"/>
    </location>
</feature>
<evidence type="ECO:0000256" key="2">
    <source>
        <dbReference type="ARBA" id="ARBA00008834"/>
    </source>
</evidence>
<organism evidence="16 17">
    <name type="scientific">Staphylotrichum longicolle</name>
    <dbReference type="NCBI Taxonomy" id="669026"/>
    <lineage>
        <taxon>Eukaryota</taxon>
        <taxon>Fungi</taxon>
        <taxon>Dikarya</taxon>
        <taxon>Ascomycota</taxon>
        <taxon>Pezizomycotina</taxon>
        <taxon>Sordariomycetes</taxon>
        <taxon>Sordariomycetidae</taxon>
        <taxon>Sordariales</taxon>
        <taxon>Chaetomiaceae</taxon>
        <taxon>Staphylotrichum</taxon>
    </lineage>
</organism>
<evidence type="ECO:0000256" key="12">
    <source>
        <dbReference type="RuleBase" id="RU361169"/>
    </source>
</evidence>
<dbReference type="Pfam" id="PF00295">
    <property type="entry name" value="Glyco_hydro_28"/>
    <property type="match status" value="1"/>
</dbReference>
<evidence type="ECO:0000256" key="7">
    <source>
        <dbReference type="ARBA" id="ARBA00023180"/>
    </source>
</evidence>
<dbReference type="PROSITE" id="PS51164">
    <property type="entry name" value="CBM1_2"/>
    <property type="match status" value="1"/>
</dbReference>
<comment type="caution">
    <text evidence="16">The sequence shown here is derived from an EMBL/GenBank/DDBJ whole genome shotgun (WGS) entry which is preliminary data.</text>
</comment>
<evidence type="ECO:0000256" key="4">
    <source>
        <dbReference type="ARBA" id="ARBA00022729"/>
    </source>
</evidence>